<dbReference type="EMBL" id="HG719865">
    <property type="protein sequence ID" value="CDJ58832.1"/>
    <property type="molecule type" value="Genomic_DNA"/>
</dbReference>
<protein>
    <submittedName>
        <fullName evidence="4">Uncharacterized protein</fullName>
    </submittedName>
</protein>
<dbReference type="GeneID" id="25335801"/>
<feature type="transmembrane region" description="Helical" evidence="2">
    <location>
        <begin position="1110"/>
        <end position="1130"/>
    </location>
</feature>
<dbReference type="Gene3D" id="2.10.50.10">
    <property type="entry name" value="Tumor Necrosis Factor Receptor, subunit A, domain 2"/>
    <property type="match status" value="1"/>
</dbReference>
<keyword evidence="5" id="KW-1185">Reference proteome</keyword>
<evidence type="ECO:0000256" key="1">
    <source>
        <dbReference type="SAM" id="MobiDB-lite"/>
    </source>
</evidence>
<dbReference type="VEuPathDB" id="ToxoDB:EMWEY_00018150"/>
<dbReference type="SMART" id="SM01411">
    <property type="entry name" value="Ephrin_rec_like"/>
    <property type="match status" value="3"/>
</dbReference>
<accession>U6M3M0</accession>
<proteinExistence type="predicted"/>
<keyword evidence="2" id="KW-1133">Transmembrane helix</keyword>
<dbReference type="SUPFAM" id="SSF57184">
    <property type="entry name" value="Growth factor receptor domain"/>
    <property type="match status" value="1"/>
</dbReference>
<evidence type="ECO:0000256" key="2">
    <source>
        <dbReference type="SAM" id="Phobius"/>
    </source>
</evidence>
<keyword evidence="2" id="KW-0812">Transmembrane</keyword>
<reference evidence="4" key="1">
    <citation type="submission" date="2013-10" db="EMBL/GenBank/DDBJ databases">
        <title>Genomic analysis of the causative agents of coccidiosis in chickens.</title>
        <authorList>
            <person name="Reid A.J."/>
            <person name="Blake D."/>
            <person name="Billington K."/>
            <person name="Browne H."/>
            <person name="Dunn M."/>
            <person name="Hung S."/>
            <person name="Kawahara F."/>
            <person name="Miranda-Saavedra D."/>
            <person name="Mourier T."/>
            <person name="Nagra H."/>
            <person name="Otto T.D."/>
            <person name="Rawlings N."/>
            <person name="Sanchez A."/>
            <person name="Sanders M."/>
            <person name="Subramaniam C."/>
            <person name="Tay Y."/>
            <person name="Dear P."/>
            <person name="Doerig C."/>
            <person name="Gruber A."/>
            <person name="Parkinson J."/>
            <person name="Shirley M."/>
            <person name="Wan K.L."/>
            <person name="Berriman M."/>
            <person name="Tomley F."/>
            <person name="Pain A."/>
        </authorList>
    </citation>
    <scope>NUCLEOTIDE SEQUENCE [LARGE SCALE GENOMIC DNA]</scope>
    <source>
        <strain evidence="4">Weybridge</strain>
    </source>
</reference>
<evidence type="ECO:0000313" key="4">
    <source>
        <dbReference type="EMBL" id="CDJ58832.1"/>
    </source>
</evidence>
<organism evidence="4 5">
    <name type="scientific">Eimeria maxima</name>
    <name type="common">Coccidian parasite</name>
    <dbReference type="NCBI Taxonomy" id="5804"/>
    <lineage>
        <taxon>Eukaryota</taxon>
        <taxon>Sar</taxon>
        <taxon>Alveolata</taxon>
        <taxon>Apicomplexa</taxon>
        <taxon>Conoidasida</taxon>
        <taxon>Coccidia</taxon>
        <taxon>Eucoccidiorida</taxon>
        <taxon>Eimeriorina</taxon>
        <taxon>Eimeriidae</taxon>
        <taxon>Eimeria</taxon>
    </lineage>
</organism>
<gene>
    <name evidence="4" type="ORF">EMWEY_00018150</name>
</gene>
<keyword evidence="2" id="KW-0472">Membrane</keyword>
<dbReference type="InterPro" id="IPR009030">
    <property type="entry name" value="Growth_fac_rcpt_cys_sf"/>
</dbReference>
<evidence type="ECO:0000313" key="5">
    <source>
        <dbReference type="Proteomes" id="UP000030763"/>
    </source>
</evidence>
<feature type="chain" id="PRO_5004673234" evidence="3">
    <location>
        <begin position="27"/>
        <end position="1174"/>
    </location>
</feature>
<dbReference type="OrthoDB" id="354646at2759"/>
<feature type="signal peptide" evidence="3">
    <location>
        <begin position="1"/>
        <end position="26"/>
    </location>
</feature>
<dbReference type="Proteomes" id="UP000030763">
    <property type="component" value="Unassembled WGS sequence"/>
</dbReference>
<dbReference type="PANTHER" id="PTHR46967">
    <property type="entry name" value="INSULIN-LIKE GROWTH FACTOR BINDING PROTEIN,N-TERMINAL"/>
    <property type="match status" value="1"/>
</dbReference>
<dbReference type="PANTHER" id="PTHR46967:SF2">
    <property type="entry name" value="SUSHI, VON WILLEBRAND FACTOR TYPE A, EGF AND PENTRAXIN DOMAIN-CONTAINING PROTEIN 1-LIKE"/>
    <property type="match status" value="1"/>
</dbReference>
<evidence type="ECO:0000256" key="3">
    <source>
        <dbReference type="SAM" id="SignalP"/>
    </source>
</evidence>
<keyword evidence="3" id="KW-0732">Signal</keyword>
<name>U6M3M0_EIMMA</name>
<sequence length="1174" mass="124804">MLRLIPPLLLLCCCCLWILVLPPTAAEDATTAAAAETAAVAAAAAAEGGSRRGEGHPDDPGERPQERLSLTPSPDLPYGPKRLGWQQAAAAFADAQAAAAAAAVPVQHTTDTQEDVKVQKAAAAAPLGDDNPEEGKRLAAAVDGDVAAAADEDRPLQALPIDKLVFFFEELPSVVHAGEPLHALLHVTGKDGALLPSFDGLLHFSFFSITHKKGDTPQIKGDTVAFQEADRSFLTGSSVVRARKGVASVEEWRFLKTGVYQIKAACDGCLSAISREVHVTSGPLFALQLVQQPAESATAGMPLNPAPVLQAVDAFNNKILDIRGEVIVQLLPGKSSPQTHAVGRPLEALSQPFNVLAAAPAALHFLLQPPPEIAAGNRFQVSVQLVDAHGNAVPDTHTIHLSARKETEGETEGEDAAAASVDFLASAAATAAKTQRDTGIAVFSELAFPPSKDLMYLKAACTSCEGTVKGHSLSTRVRVSSLITIGACDLLLEGSSDGSDSCTVSVSLEALLSSRGPRAPITIHVSHMEPISLSGAAAVDSLPLPLSVEPTVITFNPKETGVSRSLQIKALDDPHVRYSTDVSDPGSGLLLQHYRVHLRVESEDPMWGPEAVEWLDEPFIDVRVLDDDKISLRFSQLPQQPLLLRRGDSLSYEVALGFSPLGGPINVAMEAPVGVVIEPPLLTFNEENWEKAQRLQLRVTSLFPAAPMVAAKTMASGHAASKVAVSHHFQGKLGDLQIQEKEELFFWVAEEGAGKVVWTEVPGAVLAGASVGLSFRLSLQPLEVVIITLNCGPLLQHLGSTSLILTPLQWQRGATFRMKATDDGDMTQPSGLESCLVSMESGDRRFVSSSEETGESSVQLLVYKQHCADGTYRAHCPCLPGQHCSTARFSHCPAGTYRQVSPVSLHSSECVTMREAVACPPGRYSREGVCVECPEGHFCPLKGVEEPQPCLPGTYSFPGSATCTQCPAGSFCPTAKFADMKGMPSCLPCPKNHACPTPLEKVPCERPTQFAPMGQQLCKPCPRDFGSSGAFFGSSALPLVTNSTEFHCKEEDPKACKPGYTSLEGAGVCSKAEPLAESLLDLQIRENNFRVSRLSASRNCIFVTARFACAFGPAFLDVLLIMCMVMLAVTNRVAFRVDGRGDVVPSCAASVRVQTRCAPKEPTTKELAALDMAP</sequence>
<dbReference type="AlphaFoldDB" id="U6M3M0"/>
<reference evidence="4" key="2">
    <citation type="submission" date="2013-10" db="EMBL/GenBank/DDBJ databases">
        <authorList>
            <person name="Aslett M."/>
        </authorList>
    </citation>
    <scope>NUCLEOTIDE SEQUENCE [LARGE SCALE GENOMIC DNA]</scope>
    <source>
        <strain evidence="4">Weybridge</strain>
    </source>
</reference>
<feature type="region of interest" description="Disordered" evidence="1">
    <location>
        <begin position="45"/>
        <end position="76"/>
    </location>
</feature>
<feature type="compositionally biased region" description="Basic and acidic residues" evidence="1">
    <location>
        <begin position="49"/>
        <end position="66"/>
    </location>
</feature>
<dbReference type="RefSeq" id="XP_013335480.1">
    <property type="nucleotide sequence ID" value="XM_013480026.1"/>
</dbReference>